<dbReference type="EMBL" id="CP045900">
    <property type="protein sequence ID" value="QQP42553.1"/>
    <property type="molecule type" value="Genomic_DNA"/>
</dbReference>
<reference evidence="3" key="1">
    <citation type="submission" date="2021-01" db="EMBL/GenBank/DDBJ databases">
        <title>Caligus Genome Assembly.</title>
        <authorList>
            <person name="Gallardo-Escarate C."/>
        </authorList>
    </citation>
    <scope>NUCLEOTIDE SEQUENCE [LARGE SCALE GENOMIC DNA]</scope>
</reference>
<keyword evidence="3" id="KW-1185">Reference proteome</keyword>
<evidence type="ECO:0000313" key="2">
    <source>
        <dbReference type="EMBL" id="QQP42553.1"/>
    </source>
</evidence>
<name>A0A7T8H356_CALRO</name>
<proteinExistence type="predicted"/>
<evidence type="ECO:0000256" key="1">
    <source>
        <dbReference type="SAM" id="MobiDB-lite"/>
    </source>
</evidence>
<dbReference type="Proteomes" id="UP000595437">
    <property type="component" value="Chromosome 11"/>
</dbReference>
<feature type="region of interest" description="Disordered" evidence="1">
    <location>
        <begin position="24"/>
        <end position="44"/>
    </location>
</feature>
<gene>
    <name evidence="2" type="ORF">FKW44_017259</name>
</gene>
<sequence length="57" mass="6859">MSVFLQVIQRNFNKWCHRYRNDQKMKHTRSQNPSNTDIKIPNFLSKPIPGMDHFSLI</sequence>
<organism evidence="2 3">
    <name type="scientific">Caligus rogercresseyi</name>
    <name type="common">Sea louse</name>
    <dbReference type="NCBI Taxonomy" id="217165"/>
    <lineage>
        <taxon>Eukaryota</taxon>
        <taxon>Metazoa</taxon>
        <taxon>Ecdysozoa</taxon>
        <taxon>Arthropoda</taxon>
        <taxon>Crustacea</taxon>
        <taxon>Multicrustacea</taxon>
        <taxon>Hexanauplia</taxon>
        <taxon>Copepoda</taxon>
        <taxon>Siphonostomatoida</taxon>
        <taxon>Caligidae</taxon>
        <taxon>Caligus</taxon>
    </lineage>
</organism>
<evidence type="ECO:0000313" key="3">
    <source>
        <dbReference type="Proteomes" id="UP000595437"/>
    </source>
</evidence>
<dbReference type="AlphaFoldDB" id="A0A7T8H356"/>
<accession>A0A7T8H356</accession>
<protein>
    <submittedName>
        <fullName evidence="2">Uncharacterized protein</fullName>
    </submittedName>
</protein>